<reference evidence="1 2" key="1">
    <citation type="journal article" date="2020" name="Microorganisms">
        <title>Reliable Identification of Environmental Pseudomonas Isolates Using the rpoD Gene.</title>
        <authorList>
            <consortium name="The Broad Institute Genome Sequencing Platform"/>
            <person name="Girard L."/>
            <person name="Lood C."/>
            <person name="Rokni-Zadeh H."/>
            <person name="van Noort V."/>
            <person name="Lavigne R."/>
            <person name="De Mot R."/>
        </authorList>
    </citation>
    <scope>NUCLEOTIDE SEQUENCE [LARGE SCALE GENOMIC DNA]</scope>
    <source>
        <strain evidence="1 2">SWRI196</strain>
    </source>
</reference>
<evidence type="ECO:0000313" key="2">
    <source>
        <dbReference type="Proteomes" id="UP000617171"/>
    </source>
</evidence>
<gene>
    <name evidence="1" type="ORF">HU811_08745</name>
</gene>
<proteinExistence type="predicted"/>
<dbReference type="Proteomes" id="UP000617171">
    <property type="component" value="Unassembled WGS sequence"/>
</dbReference>
<evidence type="ECO:0000313" key="1">
    <source>
        <dbReference type="EMBL" id="MBC3346716.1"/>
    </source>
</evidence>
<organism evidence="1 2">
    <name type="scientific">Pseudomonas tehranensis</name>
    <dbReference type="NCBI Taxonomy" id="2745502"/>
    <lineage>
        <taxon>Bacteria</taxon>
        <taxon>Pseudomonadati</taxon>
        <taxon>Pseudomonadota</taxon>
        <taxon>Gammaproteobacteria</taxon>
        <taxon>Pseudomonadales</taxon>
        <taxon>Pseudomonadaceae</taxon>
        <taxon>Pseudomonas</taxon>
    </lineage>
</organism>
<protein>
    <submittedName>
        <fullName evidence="1">Uncharacterized protein</fullName>
    </submittedName>
</protein>
<dbReference type="EMBL" id="JABWQV010000032">
    <property type="protein sequence ID" value="MBC3346716.1"/>
    <property type="molecule type" value="Genomic_DNA"/>
</dbReference>
<dbReference type="RefSeq" id="WP_186655337.1">
    <property type="nucleotide sequence ID" value="NZ_JABWQV010000032.1"/>
</dbReference>
<comment type="caution">
    <text evidence="1">The sequence shown here is derived from an EMBL/GenBank/DDBJ whole genome shotgun (WGS) entry which is preliminary data.</text>
</comment>
<name>A0ABR6UQ44_9PSED</name>
<sequence length="58" mass="6555">MKISQRSAAVNDLSVGAKLARDEVNAIFLESRRLYREQALLPQVQIQGIDPTQRFQAN</sequence>
<keyword evidence="2" id="KW-1185">Reference proteome</keyword>
<accession>A0ABR6UQ44</accession>